<dbReference type="PRINTS" id="PR01210">
    <property type="entry name" value="GGTRANSPTASE"/>
</dbReference>
<proteinExistence type="predicted"/>
<dbReference type="Pfam" id="PF01019">
    <property type="entry name" value="G_glu_transpept"/>
    <property type="match status" value="1"/>
</dbReference>
<dbReference type="AlphaFoldDB" id="A0A820QZR4"/>
<gene>
    <name evidence="1" type="ORF">KXQ929_LOCUS52686</name>
</gene>
<reference evidence="1" key="1">
    <citation type="submission" date="2021-02" db="EMBL/GenBank/DDBJ databases">
        <authorList>
            <person name="Nowell W R."/>
        </authorList>
    </citation>
    <scope>NUCLEOTIDE SEQUENCE</scope>
</reference>
<evidence type="ECO:0000313" key="1">
    <source>
        <dbReference type="EMBL" id="CAF4429328.1"/>
    </source>
</evidence>
<comment type="caution">
    <text evidence="1">The sequence shown here is derived from an EMBL/GenBank/DDBJ whole genome shotgun (WGS) entry which is preliminary data.</text>
</comment>
<accession>A0A820QZR4</accession>
<feature type="non-terminal residue" evidence="1">
    <location>
        <position position="1"/>
    </location>
</feature>
<sequence>SIITKEDVKNYDIDFHEAHCIGHNDSITAFTIYALSSGRILAFILNILQGYHFSVIAYAKRGELIDPLTTDIIEVR</sequence>
<name>A0A820QZR4_9BILA</name>
<dbReference type="EMBL" id="CAJOBB010028352">
    <property type="protein sequence ID" value="CAF4429328.1"/>
    <property type="molecule type" value="Genomic_DNA"/>
</dbReference>
<protein>
    <submittedName>
        <fullName evidence="1">Uncharacterized protein</fullName>
    </submittedName>
</protein>
<organism evidence="1 2">
    <name type="scientific">Adineta steineri</name>
    <dbReference type="NCBI Taxonomy" id="433720"/>
    <lineage>
        <taxon>Eukaryota</taxon>
        <taxon>Metazoa</taxon>
        <taxon>Spiralia</taxon>
        <taxon>Gnathifera</taxon>
        <taxon>Rotifera</taxon>
        <taxon>Eurotatoria</taxon>
        <taxon>Bdelloidea</taxon>
        <taxon>Adinetida</taxon>
        <taxon>Adinetidae</taxon>
        <taxon>Adineta</taxon>
    </lineage>
</organism>
<evidence type="ECO:0000313" key="2">
    <source>
        <dbReference type="Proteomes" id="UP000663868"/>
    </source>
</evidence>
<dbReference type="Proteomes" id="UP000663868">
    <property type="component" value="Unassembled WGS sequence"/>
</dbReference>